<dbReference type="PIRSF" id="PIRSF005992">
    <property type="entry name" value="Clathrin_mu"/>
    <property type="match status" value="1"/>
</dbReference>
<dbReference type="Pfam" id="PF00928">
    <property type="entry name" value="Adap_comp_sub"/>
    <property type="match status" value="1"/>
</dbReference>
<evidence type="ECO:0000259" key="6">
    <source>
        <dbReference type="PROSITE" id="PS51072"/>
    </source>
</evidence>
<dbReference type="AlphaFoldDB" id="A0A8T2RG91"/>
<evidence type="ECO:0000256" key="4">
    <source>
        <dbReference type="ARBA" id="ARBA00023136"/>
    </source>
</evidence>
<keyword evidence="4" id="KW-0472">Membrane</keyword>
<evidence type="ECO:0000313" key="7">
    <source>
        <dbReference type="EMBL" id="KAH7295436.1"/>
    </source>
</evidence>
<sequence length="411" mass="46333">MNCMFLLSDNGEVMLEKQWMGQPVDRSICSWFWAQNDSRKVPSVIASPTYYVFHIVREGITFLACSKTEMPPLLGIEFLCKVADVISEYLGGITEDLIKDNFVIVYQLLDEMMDNGFPLTTEINTLKDMIAPPNIVSRMLSVVTGGSSNMNTVLPIATTSNWPWRSTDVKYSNNEVYFDLVEEMDVIVNRDGFLIKYEVYGEIRVIARLSGVPELTMTFANPSIINDVSFHPCVQFRPWETHQQLTFVPPDGEFKLMSYRVKKLKNTPIYVKPQFSSTGGLCRVSILVGIRNDPGKQIDYTTLEFPLPSSVASWDLTANHGNISSSPGSKTLTWTIGKMPKDKSPCLSGTMHLEKGMDHLEEFPTLLVKFKIMGIAMSGLRIDRTDVRNVTYSPHKGFRAVSKAANYEIRT</sequence>
<dbReference type="Gene3D" id="3.30.450.60">
    <property type="match status" value="1"/>
</dbReference>
<evidence type="ECO:0000256" key="5">
    <source>
        <dbReference type="PIRNR" id="PIRNR005992"/>
    </source>
</evidence>
<dbReference type="OrthoDB" id="870at2759"/>
<dbReference type="EMBL" id="CM035432">
    <property type="protein sequence ID" value="KAH7295436.1"/>
    <property type="molecule type" value="Genomic_DNA"/>
</dbReference>
<dbReference type="InterPro" id="IPR050431">
    <property type="entry name" value="Adaptor_comp_med_subunit"/>
</dbReference>
<dbReference type="CDD" id="cd09252">
    <property type="entry name" value="AP-3_Mu3_Cterm"/>
    <property type="match status" value="1"/>
</dbReference>
<comment type="caution">
    <text evidence="7">The sequence shown here is derived from an EMBL/GenBank/DDBJ whole genome shotgun (WGS) entry which is preliminary data.</text>
</comment>
<feature type="domain" description="MHD" evidence="6">
    <location>
        <begin position="173"/>
        <end position="410"/>
    </location>
</feature>
<protein>
    <recommendedName>
        <fullName evidence="6">MHD domain-containing protein</fullName>
    </recommendedName>
</protein>
<evidence type="ECO:0000313" key="8">
    <source>
        <dbReference type="Proteomes" id="UP000825935"/>
    </source>
</evidence>
<organism evidence="7 8">
    <name type="scientific">Ceratopteris richardii</name>
    <name type="common">Triangle waterfern</name>
    <dbReference type="NCBI Taxonomy" id="49495"/>
    <lineage>
        <taxon>Eukaryota</taxon>
        <taxon>Viridiplantae</taxon>
        <taxon>Streptophyta</taxon>
        <taxon>Embryophyta</taxon>
        <taxon>Tracheophyta</taxon>
        <taxon>Polypodiopsida</taxon>
        <taxon>Polypodiidae</taxon>
        <taxon>Polypodiales</taxon>
        <taxon>Pteridineae</taxon>
        <taxon>Pteridaceae</taxon>
        <taxon>Parkerioideae</taxon>
        <taxon>Ceratopteris</taxon>
    </lineage>
</organism>
<dbReference type="GO" id="GO:0012505">
    <property type="term" value="C:endomembrane system"/>
    <property type="evidence" value="ECO:0007669"/>
    <property type="project" value="UniProtKB-SubCell"/>
</dbReference>
<evidence type="ECO:0000256" key="1">
    <source>
        <dbReference type="ARBA" id="ARBA00004308"/>
    </source>
</evidence>
<accession>A0A8T2RG91</accession>
<dbReference type="InterPro" id="IPR028565">
    <property type="entry name" value="MHD"/>
</dbReference>
<dbReference type="SUPFAM" id="SSF64356">
    <property type="entry name" value="SNARE-like"/>
    <property type="match status" value="1"/>
</dbReference>
<comment type="similarity">
    <text evidence="5">Belongs to the adaptor complexes medium subunit family.</text>
</comment>
<dbReference type="OMA" id="INVHFTI"/>
<dbReference type="Gene3D" id="2.60.40.1170">
    <property type="entry name" value="Mu homology domain, subdomain B"/>
    <property type="match status" value="2"/>
</dbReference>
<keyword evidence="2 5" id="KW-0813">Transport</keyword>
<gene>
    <name evidence="7" type="ORF">KP509_27G047200</name>
</gene>
<evidence type="ECO:0000256" key="2">
    <source>
        <dbReference type="ARBA" id="ARBA00022448"/>
    </source>
</evidence>
<dbReference type="CDD" id="cd14837">
    <property type="entry name" value="AP3_Mu_N"/>
    <property type="match status" value="1"/>
</dbReference>
<dbReference type="GO" id="GO:0016192">
    <property type="term" value="P:vesicle-mediated transport"/>
    <property type="evidence" value="ECO:0007669"/>
    <property type="project" value="InterPro"/>
</dbReference>
<comment type="subcellular location">
    <subcellularLocation>
        <location evidence="1">Endomembrane system</location>
    </subcellularLocation>
</comment>
<reference evidence="7 8" key="1">
    <citation type="submission" date="2021-08" db="EMBL/GenBank/DDBJ databases">
        <title>WGS assembly of Ceratopteris richardii.</title>
        <authorList>
            <person name="Marchant D.B."/>
            <person name="Chen G."/>
            <person name="Jenkins J."/>
            <person name="Shu S."/>
            <person name="Leebens-Mack J."/>
            <person name="Grimwood J."/>
            <person name="Schmutz J."/>
            <person name="Soltis P."/>
            <person name="Soltis D."/>
            <person name="Chen Z.-H."/>
        </authorList>
    </citation>
    <scope>NUCLEOTIDE SEQUENCE [LARGE SCALE GENOMIC DNA]</scope>
    <source>
        <strain evidence="7">Whitten #5841</strain>
        <tissue evidence="7">Leaf</tissue>
    </source>
</reference>
<dbReference type="GO" id="GO:0030131">
    <property type="term" value="C:clathrin adaptor complex"/>
    <property type="evidence" value="ECO:0007669"/>
    <property type="project" value="UniProtKB-UniRule"/>
</dbReference>
<dbReference type="InterPro" id="IPR001392">
    <property type="entry name" value="Clathrin_mu"/>
</dbReference>
<dbReference type="PANTHER" id="PTHR10529">
    <property type="entry name" value="AP COMPLEX SUBUNIT MU"/>
    <property type="match status" value="1"/>
</dbReference>
<dbReference type="InterPro" id="IPR036168">
    <property type="entry name" value="AP2_Mu_C_sf"/>
</dbReference>
<dbReference type="Proteomes" id="UP000825935">
    <property type="component" value="Chromosome 27"/>
</dbReference>
<keyword evidence="8" id="KW-1185">Reference proteome</keyword>
<dbReference type="InterPro" id="IPR011012">
    <property type="entry name" value="Longin-like_dom_sf"/>
</dbReference>
<keyword evidence="3 5" id="KW-0653">Protein transport</keyword>
<dbReference type="SUPFAM" id="SSF49447">
    <property type="entry name" value="Second domain of Mu2 adaptin subunit (ap50) of ap2 adaptor"/>
    <property type="match status" value="1"/>
</dbReference>
<name>A0A8T2RG91_CERRI</name>
<dbReference type="PRINTS" id="PR00314">
    <property type="entry name" value="CLATHRINADPT"/>
</dbReference>
<dbReference type="PROSITE" id="PS51072">
    <property type="entry name" value="MHD"/>
    <property type="match status" value="1"/>
</dbReference>
<evidence type="ECO:0000256" key="3">
    <source>
        <dbReference type="ARBA" id="ARBA00022927"/>
    </source>
</evidence>
<dbReference type="GO" id="GO:0006886">
    <property type="term" value="P:intracellular protein transport"/>
    <property type="evidence" value="ECO:0007669"/>
    <property type="project" value="UniProtKB-UniRule"/>
</dbReference>
<proteinExistence type="inferred from homology"/>